<accession>A0A7G9A7X7</accession>
<organism evidence="1">
    <name type="scientific">Raoultella ornithinolytica</name>
    <name type="common">Klebsiella ornithinolytica</name>
    <dbReference type="NCBI Taxonomy" id="54291"/>
    <lineage>
        <taxon>Bacteria</taxon>
        <taxon>Pseudomonadati</taxon>
        <taxon>Pseudomonadota</taxon>
        <taxon>Gammaproteobacteria</taxon>
        <taxon>Enterobacterales</taxon>
        <taxon>Enterobacteriaceae</taxon>
        <taxon>Klebsiella/Raoultella group</taxon>
        <taxon>Raoultella</taxon>
    </lineage>
</organism>
<proteinExistence type="predicted"/>
<dbReference type="AlphaFoldDB" id="A0A7G9A7X7"/>
<keyword evidence="1" id="KW-0614">Plasmid</keyword>
<dbReference type="EMBL" id="MT062913">
    <property type="protein sequence ID" value="QNL32856.1"/>
    <property type="molecule type" value="Genomic_DNA"/>
</dbReference>
<evidence type="ECO:0000313" key="1">
    <source>
        <dbReference type="EMBL" id="QNL32856.1"/>
    </source>
</evidence>
<geneLocation type="plasmid" evidence="1">
    <name>p104922-NR</name>
</geneLocation>
<name>A0A7G9A7X7_RAOOR</name>
<reference evidence="1" key="1">
    <citation type="submission" date="2020-02" db="EMBL/GenBank/DDBJ databases">
        <authorList>
            <person name="Zhou D."/>
        </authorList>
    </citation>
    <scope>NUCLEOTIDE SEQUENCE</scope>
    <source>
        <strain evidence="1">193104922</strain>
        <plasmid evidence="1">p104922-NR</plasmid>
    </source>
</reference>
<evidence type="ECO:0008006" key="2">
    <source>
        <dbReference type="Google" id="ProtNLM"/>
    </source>
</evidence>
<sequence length="231" mass="27080">MTELEVSLNRIYQSFWIMEGLIEETESLINKSLRDFEKSGPRICSYDHDFGSDEYYKFRGFASYNFDEVVENYATLMPSRLRASAFLTMFGMFECNIESLTQAILKFNDQIWRVSDFNQKGLERCNLILKKLLPITHSESRNLISCIVKLRNLCAHNNRYVSDHILKDGNIKRLISESGCIDTKRLNGEHELIFKRSSLHFILECFINFHNEVINSLNGPGFIMNYKFRQL</sequence>
<protein>
    <recommendedName>
        <fullName evidence="2">Abi-like protein</fullName>
    </recommendedName>
</protein>